<dbReference type="OrthoDB" id="9932440at2"/>
<gene>
    <name evidence="2" type="ORF">SAMN04487987_11323</name>
</gene>
<protein>
    <submittedName>
        <fullName evidence="2">Uncharacterized protein</fullName>
    </submittedName>
</protein>
<dbReference type="Proteomes" id="UP000199439">
    <property type="component" value="Unassembled WGS sequence"/>
</dbReference>
<keyword evidence="1" id="KW-0812">Transmembrane</keyword>
<keyword evidence="3" id="KW-1185">Reference proteome</keyword>
<dbReference type="STRING" id="870482.SAMN04487987_11323"/>
<keyword evidence="1" id="KW-0472">Membrane</keyword>
<feature type="transmembrane region" description="Helical" evidence="1">
    <location>
        <begin position="169"/>
        <end position="189"/>
    </location>
</feature>
<sequence length="235" mass="26597">MNDILSIIGTIASVGSVPLSIYLYIKSKENNVDKTKREIVRILSHQIGDRRELTTFEIQTVINSKARENKINTEKISVNEIVEDLVSDSISNPLLDNEIKDSILKELKNVYTKSKILGSIDELEKDTRTDKDGKISEKNIEEKIKKIISERNEQKINDLKRKTKRTSELFGIIALIITSLTILLTVIGKGKYDENLSEPIYSFLRQNDFYISITGGIITSIIAGGILGIRNRMKK</sequence>
<keyword evidence="1" id="KW-1133">Transmembrane helix</keyword>
<name>A0A1I1S551_9FLAO</name>
<feature type="transmembrane region" description="Helical" evidence="1">
    <location>
        <begin position="6"/>
        <end position="25"/>
    </location>
</feature>
<organism evidence="2 3">
    <name type="scientific">Algibacter pectinivorans</name>
    <dbReference type="NCBI Taxonomy" id="870482"/>
    <lineage>
        <taxon>Bacteria</taxon>
        <taxon>Pseudomonadati</taxon>
        <taxon>Bacteroidota</taxon>
        <taxon>Flavobacteriia</taxon>
        <taxon>Flavobacteriales</taxon>
        <taxon>Flavobacteriaceae</taxon>
        <taxon>Algibacter</taxon>
    </lineage>
</organism>
<dbReference type="EMBL" id="FOMI01000013">
    <property type="protein sequence ID" value="SFD41645.1"/>
    <property type="molecule type" value="Genomic_DNA"/>
</dbReference>
<proteinExistence type="predicted"/>
<reference evidence="3" key="1">
    <citation type="submission" date="2016-10" db="EMBL/GenBank/DDBJ databases">
        <authorList>
            <person name="Varghese N."/>
            <person name="Submissions S."/>
        </authorList>
    </citation>
    <scope>NUCLEOTIDE SEQUENCE [LARGE SCALE GENOMIC DNA]</scope>
    <source>
        <strain evidence="3">DSM 25730</strain>
    </source>
</reference>
<accession>A0A1I1S551</accession>
<evidence type="ECO:0000256" key="1">
    <source>
        <dbReference type="SAM" id="Phobius"/>
    </source>
</evidence>
<feature type="transmembrane region" description="Helical" evidence="1">
    <location>
        <begin position="209"/>
        <end position="229"/>
    </location>
</feature>
<dbReference type="RefSeq" id="WP_092853825.1">
    <property type="nucleotide sequence ID" value="NZ_FOMI01000013.1"/>
</dbReference>
<evidence type="ECO:0000313" key="3">
    <source>
        <dbReference type="Proteomes" id="UP000199439"/>
    </source>
</evidence>
<evidence type="ECO:0000313" key="2">
    <source>
        <dbReference type="EMBL" id="SFD41645.1"/>
    </source>
</evidence>
<dbReference type="AlphaFoldDB" id="A0A1I1S551"/>